<feature type="transmembrane region" description="Helical" evidence="2">
    <location>
        <begin position="61"/>
        <end position="78"/>
    </location>
</feature>
<feature type="compositionally biased region" description="Low complexity" evidence="1">
    <location>
        <begin position="195"/>
        <end position="206"/>
    </location>
</feature>
<feature type="transmembrane region" description="Helical" evidence="2">
    <location>
        <begin position="85"/>
        <end position="102"/>
    </location>
</feature>
<dbReference type="STRING" id="683960.A0A1E3P9N0"/>
<dbReference type="Proteomes" id="UP000094112">
    <property type="component" value="Unassembled WGS sequence"/>
</dbReference>
<dbReference type="OrthoDB" id="5229808at2759"/>
<dbReference type="PANTHER" id="PTHR28228:SF1">
    <property type="entry name" value="SECRETORY COMPONENT PROTEIN SHR3"/>
    <property type="match status" value="1"/>
</dbReference>
<dbReference type="AlphaFoldDB" id="A0A1E3P9N0"/>
<evidence type="ECO:0000313" key="4">
    <source>
        <dbReference type="Proteomes" id="UP000094112"/>
    </source>
</evidence>
<dbReference type="RefSeq" id="XP_019041308.1">
    <property type="nucleotide sequence ID" value="XM_019184356.1"/>
</dbReference>
<keyword evidence="2" id="KW-1133">Transmembrane helix</keyword>
<protein>
    <recommendedName>
        <fullName evidence="5">Secretory component protein SHR3</fullName>
    </recommendedName>
</protein>
<dbReference type="GO" id="GO:0006888">
    <property type="term" value="P:endoplasmic reticulum to Golgi vesicle-mediated transport"/>
    <property type="evidence" value="ECO:0007669"/>
    <property type="project" value="TreeGrafter"/>
</dbReference>
<sequence length="212" mass="23301">MAIKYKDLLPVANGLIIAGVFFFLGLLMGNFPYDCKTLFTQEVTQEAFDNSLRHYQTWAEIPRIPLHILHFFIGLGFIDTKYFEYGSLLLYVLAVCVYLTNLKTGAESALYGDWGEVDSNTGINVIAASSAMIIFLLGGIITLQAGLFYGEWDYQQRLEVFNREEAERAAAEASGPVKTSTPKNGKSGSKAENNAAKASGSSVKSSVSKKRE</sequence>
<dbReference type="Pfam" id="PF08229">
    <property type="entry name" value="SHR3_chaperone"/>
    <property type="match status" value="1"/>
</dbReference>
<feature type="compositionally biased region" description="Polar residues" evidence="1">
    <location>
        <begin position="177"/>
        <end position="192"/>
    </location>
</feature>
<dbReference type="GO" id="GO:0051082">
    <property type="term" value="F:unfolded protein binding"/>
    <property type="evidence" value="ECO:0007669"/>
    <property type="project" value="TreeGrafter"/>
</dbReference>
<keyword evidence="2" id="KW-0472">Membrane</keyword>
<name>A0A1E3P9N0_WICAA</name>
<evidence type="ECO:0008006" key="5">
    <source>
        <dbReference type="Google" id="ProtNLM"/>
    </source>
</evidence>
<evidence type="ECO:0000256" key="2">
    <source>
        <dbReference type="SAM" id="Phobius"/>
    </source>
</evidence>
<dbReference type="GO" id="GO:0005789">
    <property type="term" value="C:endoplasmic reticulum membrane"/>
    <property type="evidence" value="ECO:0007669"/>
    <property type="project" value="TreeGrafter"/>
</dbReference>
<gene>
    <name evidence="3" type="ORF">WICANDRAFT_76280</name>
</gene>
<dbReference type="GeneID" id="30201602"/>
<keyword evidence="2" id="KW-0812">Transmembrane</keyword>
<accession>A0A1E3P9N0</accession>
<dbReference type="EMBL" id="KV454208">
    <property type="protein sequence ID" value="ODQ62101.1"/>
    <property type="molecule type" value="Genomic_DNA"/>
</dbReference>
<evidence type="ECO:0000313" key="3">
    <source>
        <dbReference type="EMBL" id="ODQ62101.1"/>
    </source>
</evidence>
<dbReference type="InterPro" id="IPR013248">
    <property type="entry name" value="Psh3/Shr3"/>
</dbReference>
<dbReference type="PANTHER" id="PTHR28228">
    <property type="entry name" value="SECRETORY COMPONENT PROTEIN SHR3"/>
    <property type="match status" value="1"/>
</dbReference>
<proteinExistence type="predicted"/>
<feature type="region of interest" description="Disordered" evidence="1">
    <location>
        <begin position="169"/>
        <end position="212"/>
    </location>
</feature>
<dbReference type="SMART" id="SM00786">
    <property type="entry name" value="SHR3_chaperone"/>
    <property type="match status" value="1"/>
</dbReference>
<evidence type="ECO:0000256" key="1">
    <source>
        <dbReference type="SAM" id="MobiDB-lite"/>
    </source>
</evidence>
<feature type="transmembrane region" description="Helical" evidence="2">
    <location>
        <begin position="12"/>
        <end position="33"/>
    </location>
</feature>
<organism evidence="3 4">
    <name type="scientific">Wickerhamomyces anomalus (strain ATCC 58044 / CBS 1984 / NCYC 433 / NRRL Y-366-8)</name>
    <name type="common">Yeast</name>
    <name type="synonym">Hansenula anomala</name>
    <dbReference type="NCBI Taxonomy" id="683960"/>
    <lineage>
        <taxon>Eukaryota</taxon>
        <taxon>Fungi</taxon>
        <taxon>Dikarya</taxon>
        <taxon>Ascomycota</taxon>
        <taxon>Saccharomycotina</taxon>
        <taxon>Saccharomycetes</taxon>
        <taxon>Phaffomycetales</taxon>
        <taxon>Wickerhamomycetaceae</taxon>
        <taxon>Wickerhamomyces</taxon>
    </lineage>
</organism>
<keyword evidence="4" id="KW-1185">Reference proteome</keyword>
<reference evidence="3 4" key="1">
    <citation type="journal article" date="2016" name="Proc. Natl. Acad. Sci. U.S.A.">
        <title>Comparative genomics of biotechnologically important yeasts.</title>
        <authorList>
            <person name="Riley R."/>
            <person name="Haridas S."/>
            <person name="Wolfe K.H."/>
            <person name="Lopes M.R."/>
            <person name="Hittinger C.T."/>
            <person name="Goeker M."/>
            <person name="Salamov A.A."/>
            <person name="Wisecaver J.H."/>
            <person name="Long T.M."/>
            <person name="Calvey C.H."/>
            <person name="Aerts A.L."/>
            <person name="Barry K.W."/>
            <person name="Choi C."/>
            <person name="Clum A."/>
            <person name="Coughlan A.Y."/>
            <person name="Deshpande S."/>
            <person name="Douglass A.P."/>
            <person name="Hanson S.J."/>
            <person name="Klenk H.-P."/>
            <person name="LaButti K.M."/>
            <person name="Lapidus A."/>
            <person name="Lindquist E.A."/>
            <person name="Lipzen A.M."/>
            <person name="Meier-Kolthoff J.P."/>
            <person name="Ohm R.A."/>
            <person name="Otillar R.P."/>
            <person name="Pangilinan J.L."/>
            <person name="Peng Y."/>
            <person name="Rokas A."/>
            <person name="Rosa C.A."/>
            <person name="Scheuner C."/>
            <person name="Sibirny A.A."/>
            <person name="Slot J.C."/>
            <person name="Stielow J.B."/>
            <person name="Sun H."/>
            <person name="Kurtzman C.P."/>
            <person name="Blackwell M."/>
            <person name="Grigoriev I.V."/>
            <person name="Jeffries T.W."/>
        </authorList>
    </citation>
    <scope>NUCLEOTIDE SEQUENCE [LARGE SCALE GENOMIC DNA]</scope>
    <source>
        <strain evidence="4">ATCC 58044 / CBS 1984 / NCYC 433 / NRRL Y-366-8</strain>
    </source>
</reference>
<feature type="transmembrane region" description="Helical" evidence="2">
    <location>
        <begin position="122"/>
        <end position="149"/>
    </location>
</feature>